<proteinExistence type="predicted"/>
<dbReference type="EMBL" id="JADBEF010000001">
    <property type="protein sequence ID" value="MBE1562188.1"/>
    <property type="molecule type" value="Genomic_DNA"/>
</dbReference>
<dbReference type="RefSeq" id="WP_192776958.1">
    <property type="nucleotide sequence ID" value="NZ_BAAASY010000039.1"/>
</dbReference>
<keyword evidence="5" id="KW-1185">Reference proteome</keyword>
<feature type="signal peptide" evidence="3">
    <location>
        <begin position="1"/>
        <end position="27"/>
    </location>
</feature>
<evidence type="ECO:0000313" key="4">
    <source>
        <dbReference type="EMBL" id="MBE1562188.1"/>
    </source>
</evidence>
<feature type="region of interest" description="Disordered" evidence="1">
    <location>
        <begin position="185"/>
        <end position="216"/>
    </location>
</feature>
<comment type="caution">
    <text evidence="4">The sequence shown here is derived from an EMBL/GenBank/DDBJ whole genome shotgun (WGS) entry which is preliminary data.</text>
</comment>
<feature type="chain" id="PRO_5046344755" description="Secreted protein" evidence="3">
    <location>
        <begin position="28"/>
        <end position="407"/>
    </location>
</feature>
<evidence type="ECO:0008006" key="6">
    <source>
        <dbReference type="Google" id="ProtNLM"/>
    </source>
</evidence>
<keyword evidence="2" id="KW-1133">Transmembrane helix</keyword>
<organism evidence="4 5">
    <name type="scientific">Nonomuraea africana</name>
    <dbReference type="NCBI Taxonomy" id="46171"/>
    <lineage>
        <taxon>Bacteria</taxon>
        <taxon>Bacillati</taxon>
        <taxon>Actinomycetota</taxon>
        <taxon>Actinomycetes</taxon>
        <taxon>Streptosporangiales</taxon>
        <taxon>Streptosporangiaceae</taxon>
        <taxon>Nonomuraea</taxon>
    </lineage>
</organism>
<feature type="transmembrane region" description="Helical" evidence="2">
    <location>
        <begin position="159"/>
        <end position="181"/>
    </location>
</feature>
<protein>
    <recommendedName>
        <fullName evidence="6">Secreted protein</fullName>
    </recommendedName>
</protein>
<evidence type="ECO:0000256" key="3">
    <source>
        <dbReference type="SAM" id="SignalP"/>
    </source>
</evidence>
<evidence type="ECO:0000313" key="5">
    <source>
        <dbReference type="Proteomes" id="UP000661607"/>
    </source>
</evidence>
<sequence>MKVINGAIRLLAVASLLVLSLTVPAKAHVVQAGADLRVTQTFRAGEVTLVIAGVSQVPAPLRVSAQAVQPTRLELELRSLTDASRSAASVGVGQDPAALRVTHAGLHELHVRAGDEVSVIPFQVLVPASAPWTMVMDGAFLVTGLLLVGGILAKSRSRLLVSGASAAGAVAVTVMLLLPYLPPAQPEGTPPQPESGRPYAQGRFSTMPARPATGTDFTLTLRLTDGSTGRPVDDLAVHHEAPAHLVVTSQDGAVFRHVHPLRTAPGVLAVRLSLPRPGRYLTYAEIERQQSGGQLLTGTFEVSGTAQPDAQESITPRLTPAAPVAGSPVTIEVREEAPIQPWLGMPGHLVVRSRDGAHLAHAHGTAAGPSALHFTLTLPEPGRYLAWVQYAAGGRLITRPFTMDVER</sequence>
<dbReference type="Proteomes" id="UP000661607">
    <property type="component" value="Unassembled WGS sequence"/>
</dbReference>
<keyword evidence="2" id="KW-0812">Transmembrane</keyword>
<evidence type="ECO:0000256" key="2">
    <source>
        <dbReference type="SAM" id="Phobius"/>
    </source>
</evidence>
<keyword evidence="2" id="KW-0472">Membrane</keyword>
<feature type="transmembrane region" description="Helical" evidence="2">
    <location>
        <begin position="132"/>
        <end position="152"/>
    </location>
</feature>
<evidence type="ECO:0000256" key="1">
    <source>
        <dbReference type="SAM" id="MobiDB-lite"/>
    </source>
</evidence>
<keyword evidence="3" id="KW-0732">Signal</keyword>
<accession>A0ABR9KJI9</accession>
<gene>
    <name evidence="4" type="ORF">H4W81_004967</name>
</gene>
<name>A0ABR9KJI9_9ACTN</name>
<reference evidence="4 5" key="1">
    <citation type="submission" date="2020-10" db="EMBL/GenBank/DDBJ databases">
        <title>Sequencing the genomes of 1000 actinobacteria strains.</title>
        <authorList>
            <person name="Klenk H.-P."/>
        </authorList>
    </citation>
    <scope>NUCLEOTIDE SEQUENCE [LARGE SCALE GENOMIC DNA]</scope>
    <source>
        <strain evidence="4 5">DSM 43748</strain>
    </source>
</reference>